<dbReference type="GO" id="GO:0000056">
    <property type="term" value="P:ribosomal small subunit export from nucleus"/>
    <property type="evidence" value="ECO:0007669"/>
    <property type="project" value="TreeGrafter"/>
</dbReference>
<dbReference type="PANTHER" id="PTHR13102">
    <property type="entry name" value="NUCLEOLAR PROTEIN 9"/>
    <property type="match status" value="1"/>
</dbReference>
<evidence type="ECO:0000313" key="6">
    <source>
        <dbReference type="EMBL" id="EJT47194.1"/>
    </source>
</evidence>
<feature type="compositionally biased region" description="Acidic residues" evidence="5">
    <location>
        <begin position="714"/>
        <end position="723"/>
    </location>
</feature>
<feature type="compositionally biased region" description="Basic and acidic residues" evidence="5">
    <location>
        <begin position="286"/>
        <end position="295"/>
    </location>
</feature>
<evidence type="ECO:0000313" key="7">
    <source>
        <dbReference type="Proteomes" id="UP000002748"/>
    </source>
</evidence>
<evidence type="ECO:0000256" key="5">
    <source>
        <dbReference type="SAM" id="MobiDB-lite"/>
    </source>
</evidence>
<dbReference type="GeneID" id="25987565"/>
<dbReference type="InterPro" id="IPR001313">
    <property type="entry name" value="Pumilio_RNA-bd_rpt"/>
</dbReference>
<organism evidence="6 7">
    <name type="scientific">Trichosporon asahii var. asahii (strain ATCC 90039 / CBS 2479 / JCM 2466 / KCTC 7840 / NBRC 103889/ NCYC 2677 / UAMH 7654)</name>
    <name type="common">Yeast</name>
    <dbReference type="NCBI Taxonomy" id="1186058"/>
    <lineage>
        <taxon>Eukaryota</taxon>
        <taxon>Fungi</taxon>
        <taxon>Dikarya</taxon>
        <taxon>Basidiomycota</taxon>
        <taxon>Agaricomycotina</taxon>
        <taxon>Tremellomycetes</taxon>
        <taxon>Trichosporonales</taxon>
        <taxon>Trichosporonaceae</taxon>
        <taxon>Trichosporon</taxon>
    </lineage>
</organism>
<dbReference type="GO" id="GO:0005730">
    <property type="term" value="C:nucleolus"/>
    <property type="evidence" value="ECO:0007669"/>
    <property type="project" value="TreeGrafter"/>
</dbReference>
<dbReference type="GO" id="GO:0000447">
    <property type="term" value="P:endonucleolytic cleavage in ITS1 to separate SSU-rRNA from 5.8S rRNA and LSU-rRNA from tricistronic rRNA transcript (SSU-rRNA, 5.8S rRNA, LSU-rRNA)"/>
    <property type="evidence" value="ECO:0007669"/>
    <property type="project" value="TreeGrafter"/>
</dbReference>
<dbReference type="SMART" id="SM00025">
    <property type="entry name" value="Pumilio"/>
    <property type="match status" value="4"/>
</dbReference>
<evidence type="ECO:0000256" key="1">
    <source>
        <dbReference type="ARBA" id="ARBA00016427"/>
    </source>
</evidence>
<feature type="region of interest" description="Disordered" evidence="5">
    <location>
        <begin position="1"/>
        <end position="93"/>
    </location>
</feature>
<dbReference type="Proteomes" id="UP000002748">
    <property type="component" value="Unassembled WGS sequence"/>
</dbReference>
<reference evidence="6 7" key="1">
    <citation type="journal article" date="2012" name="Eukaryot. Cell">
        <title>Draft genome sequence of CBS 2479, the standard type strain of Trichosporon asahii.</title>
        <authorList>
            <person name="Yang R.Y."/>
            <person name="Li H.T."/>
            <person name="Zhu H."/>
            <person name="Zhou G.P."/>
            <person name="Wang M."/>
            <person name="Wang L."/>
        </authorList>
    </citation>
    <scope>NUCLEOTIDE SEQUENCE [LARGE SCALE GENOMIC DNA]</scope>
    <source>
        <strain evidence="7">ATCC 90039 / CBS 2479 / JCM 2466 / KCTC 7840 / NCYC 2677 / UAMH 7654</strain>
    </source>
</reference>
<evidence type="ECO:0000256" key="3">
    <source>
        <dbReference type="ARBA" id="ARBA00030932"/>
    </source>
</evidence>
<dbReference type="OrthoDB" id="392571at2759"/>
<feature type="compositionally biased region" description="Basic and acidic residues" evidence="5">
    <location>
        <begin position="724"/>
        <end position="744"/>
    </location>
</feature>
<evidence type="ECO:0000256" key="4">
    <source>
        <dbReference type="ARBA" id="ARBA00031929"/>
    </source>
</evidence>
<sequence>MPKEQIRKRGKRKPKTEQGAPAPAPTTEFDAPPAPAAEPESIGGIHPSRLAILKRTGGASQQAVTTQTEEQTAELDHRPEEEQPEEGAANWTRVYDPDFPFGVLDPDVKAYFRNLEDQIKDWEGAGAAGEEREDVPEQRAAGIARTRAAGRHGPREKWETLLTHRFGSHIVQTWMTLAASTLDRETRGIYPPQQKKQEKNPEEGVLPTMAELITSLTTTLIPSFPSLLTNTHASPPLRLLLLVLTPNRALPSLDASEGDGGLVRSKRSGKFRKGQGVQGKSILGDEEQKPTDRQVPESVAALRKKVRDEVMQRISPVEWHGMGVNKVGSAAVQLFLEAEAEDGDSEKEGSLLDIITEGLASNPKDREQKPYLYSLLVSPTGTRLFEAVLSVAPKKIFKALWKTYFRKKLGKFASHPYANFVVAKGVSRLSADGLSEAIAEVQSVGGGKALIKTARTSVLVAFAERATALGKGGDEVMGLVKSATELPEGNNDLVPALMALKTVPTYEAIKNGEDVPEDGDDAEREKDEDAEAAFEAAQRRSAWENRRNARPRGALDPNMQGCLLLQALVDMPDSTEVLESLFAQPVDALLAYASSPIASRLLDRVLLSANVPPKYKRKLPLAFVGHYLELASDRLGSRVADTIWATADGFLREKIARSLIPSATQLAADAYGRFMAKKLELHLLQRRPDEWREKQLGLKHHFAHQKEARQAADQQEEEQPEEEEPKKKEKKRKGDEIDEVFGKLEKKRKNK</sequence>
<feature type="region of interest" description="Disordered" evidence="5">
    <location>
        <begin position="702"/>
        <end position="751"/>
    </location>
</feature>
<dbReference type="KEGG" id="tasa:A1Q1_04052"/>
<dbReference type="Pfam" id="PF22493">
    <property type="entry name" value="PUF_NOP9"/>
    <property type="match status" value="1"/>
</dbReference>
<proteinExistence type="predicted"/>
<dbReference type="InterPro" id="IPR040000">
    <property type="entry name" value="NOP9"/>
</dbReference>
<accession>J6ERP8</accession>
<dbReference type="InterPro" id="IPR016024">
    <property type="entry name" value="ARM-type_fold"/>
</dbReference>
<feature type="compositionally biased region" description="Low complexity" evidence="5">
    <location>
        <begin position="59"/>
        <end position="70"/>
    </location>
</feature>
<feature type="region of interest" description="Disordered" evidence="5">
    <location>
        <begin position="255"/>
        <end position="297"/>
    </location>
</feature>
<dbReference type="GO" id="GO:0000472">
    <property type="term" value="P:endonucleolytic cleavage to generate mature 5'-end of SSU-rRNA from (SSU-rRNA, 5.8S rRNA, LSU-rRNA)"/>
    <property type="evidence" value="ECO:0007669"/>
    <property type="project" value="TreeGrafter"/>
</dbReference>
<dbReference type="EMBL" id="ALBS01000261">
    <property type="protein sequence ID" value="EJT47194.1"/>
    <property type="molecule type" value="Genomic_DNA"/>
</dbReference>
<dbReference type="HOGENOM" id="CLU_008720_0_0_1"/>
<feature type="compositionally biased region" description="Basic residues" evidence="5">
    <location>
        <begin position="264"/>
        <end position="273"/>
    </location>
</feature>
<dbReference type="Gene3D" id="1.25.10.10">
    <property type="entry name" value="Leucine-rich Repeat Variant"/>
    <property type="match status" value="2"/>
</dbReference>
<dbReference type="GO" id="GO:0000480">
    <property type="term" value="P:endonucleolytic cleavage in 5'-ETS of tricistronic rRNA transcript (SSU-rRNA, 5.8S rRNA, LSU-rRNA)"/>
    <property type="evidence" value="ECO:0007669"/>
    <property type="project" value="TreeGrafter"/>
</dbReference>
<gene>
    <name evidence="6" type="ORF">A1Q1_04052</name>
</gene>
<dbReference type="PANTHER" id="PTHR13102:SF0">
    <property type="entry name" value="NUCLEOLAR PROTEIN 9"/>
    <property type="match status" value="1"/>
</dbReference>
<dbReference type="InterPro" id="IPR011989">
    <property type="entry name" value="ARM-like"/>
</dbReference>
<dbReference type="GO" id="GO:0030686">
    <property type="term" value="C:90S preribosome"/>
    <property type="evidence" value="ECO:0007669"/>
    <property type="project" value="TreeGrafter"/>
</dbReference>
<protein>
    <recommendedName>
        <fullName evidence="1">Nucleolar protein 9</fullName>
    </recommendedName>
    <alternativeName>
        <fullName evidence="3 4">Pumilio domain-containing protein NOP9</fullName>
    </alternativeName>
</protein>
<dbReference type="GO" id="GO:0003723">
    <property type="term" value="F:RNA binding"/>
    <property type="evidence" value="ECO:0007669"/>
    <property type="project" value="InterPro"/>
</dbReference>
<dbReference type="VEuPathDB" id="FungiDB:A1Q1_04052"/>
<dbReference type="AlphaFoldDB" id="J6ERP8"/>
<dbReference type="SUPFAM" id="SSF48371">
    <property type="entry name" value="ARM repeat"/>
    <property type="match status" value="2"/>
</dbReference>
<name>J6ERP8_TRIAS</name>
<dbReference type="GO" id="GO:0030688">
    <property type="term" value="C:preribosome, small subunit precursor"/>
    <property type="evidence" value="ECO:0007669"/>
    <property type="project" value="TreeGrafter"/>
</dbReference>
<dbReference type="RefSeq" id="XP_014177904.1">
    <property type="nucleotide sequence ID" value="XM_014322429.1"/>
</dbReference>
<evidence type="ECO:0000256" key="2">
    <source>
        <dbReference type="ARBA" id="ARBA00022737"/>
    </source>
</evidence>
<comment type="caution">
    <text evidence="6">The sequence shown here is derived from an EMBL/GenBank/DDBJ whole genome shotgun (WGS) entry which is preliminary data.</text>
</comment>
<keyword evidence="2" id="KW-0677">Repeat</keyword>